<dbReference type="AlphaFoldDB" id="A0A8S1TPP4"/>
<gene>
    <name evidence="2" type="ORF">POCTA_138.1.T0270348</name>
</gene>
<evidence type="ECO:0000313" key="2">
    <source>
        <dbReference type="EMBL" id="CAD8153362.1"/>
    </source>
</evidence>
<dbReference type="Proteomes" id="UP000683925">
    <property type="component" value="Unassembled WGS sequence"/>
</dbReference>
<name>A0A8S1TPP4_PAROT</name>
<dbReference type="InterPro" id="IPR001849">
    <property type="entry name" value="PH_domain"/>
</dbReference>
<comment type="caution">
    <text evidence="2">The sequence shown here is derived from an EMBL/GenBank/DDBJ whole genome shotgun (WGS) entry which is preliminary data.</text>
</comment>
<organism evidence="2 3">
    <name type="scientific">Paramecium octaurelia</name>
    <dbReference type="NCBI Taxonomy" id="43137"/>
    <lineage>
        <taxon>Eukaryota</taxon>
        <taxon>Sar</taxon>
        <taxon>Alveolata</taxon>
        <taxon>Ciliophora</taxon>
        <taxon>Intramacronucleata</taxon>
        <taxon>Oligohymenophorea</taxon>
        <taxon>Peniculida</taxon>
        <taxon>Parameciidae</taxon>
        <taxon>Paramecium</taxon>
    </lineage>
</organism>
<proteinExistence type="predicted"/>
<dbReference type="CDD" id="cd00821">
    <property type="entry name" value="PH"/>
    <property type="match status" value="1"/>
</dbReference>
<evidence type="ECO:0000313" key="3">
    <source>
        <dbReference type="Proteomes" id="UP000683925"/>
    </source>
</evidence>
<keyword evidence="3" id="KW-1185">Reference proteome</keyword>
<feature type="domain" description="PH" evidence="1">
    <location>
        <begin position="1"/>
        <end position="95"/>
    </location>
</feature>
<feature type="domain" description="PH" evidence="1">
    <location>
        <begin position="317"/>
        <end position="407"/>
    </location>
</feature>
<dbReference type="OMA" id="FELIFPY"/>
<evidence type="ECO:0000259" key="1">
    <source>
        <dbReference type="PROSITE" id="PS50003"/>
    </source>
</evidence>
<dbReference type="SMART" id="SM00233">
    <property type="entry name" value="PH"/>
    <property type="match status" value="2"/>
</dbReference>
<accession>A0A8S1TPP4</accession>
<dbReference type="EMBL" id="CAJJDP010000027">
    <property type="protein sequence ID" value="CAD8153362.1"/>
    <property type="molecule type" value="Genomic_DNA"/>
</dbReference>
<sequence length="469" mass="55884">MESFLEKKSPVLIKGWQKRYFVYCDNLLLYFKNKVDLPPYQPKGVIMKQNIVQVDYLDPNKNEFIIHVGQRKFQLKAENKEIKEKWLDILKVPFNQTSKTKSELSTMNKVKWHEIPIQTIIQFYLRREEILSNIIQQKTQDTQSSLIKSSYIQQTIEAMGDKNKEFILRLLVEKKSVKNPLVKKKRWLLLFTSISIESLDQIHQFIKFIPQQYTLDTINLLKYENNLATLTKTTIELYQIQNLQFVVTNEYQINFIYNGRVFELIFPYLSDAKKLHDYIFKCQQINNSMPVQVSRTNQIPVYKMQDSKRRIINLKGKTILESQVEKKINSTQWKNVILTLKEHALFWEFVDTEEYSNIELKSISTIEQCNRMFTIIVNDQNTVQQQFRVSTIHEADEWTGQLSYLTDVEITFKVLEKSQTLQNYQQNALTNQSQTQQLNKQKTQQQQLEQKKPSFFQQFFCWGGERKEQ</sequence>
<dbReference type="Pfam" id="PF00169">
    <property type="entry name" value="PH"/>
    <property type="match status" value="1"/>
</dbReference>
<dbReference type="OrthoDB" id="2344588at2759"/>
<dbReference type="PROSITE" id="PS50003">
    <property type="entry name" value="PH_DOMAIN"/>
    <property type="match status" value="2"/>
</dbReference>
<reference evidence="2" key="1">
    <citation type="submission" date="2021-01" db="EMBL/GenBank/DDBJ databases">
        <authorList>
            <consortium name="Genoscope - CEA"/>
            <person name="William W."/>
        </authorList>
    </citation>
    <scope>NUCLEOTIDE SEQUENCE</scope>
</reference>
<protein>
    <recommendedName>
        <fullName evidence="1">PH domain-containing protein</fullName>
    </recommendedName>
</protein>